<evidence type="ECO:0000313" key="1">
    <source>
        <dbReference type="EMBL" id="CAH2093092.1"/>
    </source>
</evidence>
<sequence>MDVVCQHCGALKFAGETPGLCYLSDKVKLPLLVPPPKPTTCAQQKNKECRLPQGRTLGKANNIFGF</sequence>
<dbReference type="EMBL" id="CAKOGL010000012">
    <property type="protein sequence ID" value="CAH2093092.1"/>
    <property type="molecule type" value="Genomic_DNA"/>
</dbReference>
<dbReference type="AlphaFoldDB" id="A0AAU9U4M7"/>
<organism evidence="1 2">
    <name type="scientific">Euphydryas editha</name>
    <name type="common">Edith's checkerspot</name>
    <dbReference type="NCBI Taxonomy" id="104508"/>
    <lineage>
        <taxon>Eukaryota</taxon>
        <taxon>Metazoa</taxon>
        <taxon>Ecdysozoa</taxon>
        <taxon>Arthropoda</taxon>
        <taxon>Hexapoda</taxon>
        <taxon>Insecta</taxon>
        <taxon>Pterygota</taxon>
        <taxon>Neoptera</taxon>
        <taxon>Endopterygota</taxon>
        <taxon>Lepidoptera</taxon>
        <taxon>Glossata</taxon>
        <taxon>Ditrysia</taxon>
        <taxon>Papilionoidea</taxon>
        <taxon>Nymphalidae</taxon>
        <taxon>Nymphalinae</taxon>
        <taxon>Euphydryas</taxon>
    </lineage>
</organism>
<protein>
    <submittedName>
        <fullName evidence="1">Uncharacterized protein</fullName>
    </submittedName>
</protein>
<reference evidence="1" key="1">
    <citation type="submission" date="2022-03" db="EMBL/GenBank/DDBJ databases">
        <authorList>
            <person name="Tunstrom K."/>
        </authorList>
    </citation>
    <scope>NUCLEOTIDE SEQUENCE</scope>
</reference>
<dbReference type="Proteomes" id="UP001153954">
    <property type="component" value="Unassembled WGS sequence"/>
</dbReference>
<accession>A0AAU9U4M7</accession>
<evidence type="ECO:0000313" key="2">
    <source>
        <dbReference type="Proteomes" id="UP001153954"/>
    </source>
</evidence>
<name>A0AAU9U4M7_EUPED</name>
<proteinExistence type="predicted"/>
<comment type="caution">
    <text evidence="1">The sequence shown here is derived from an EMBL/GenBank/DDBJ whole genome shotgun (WGS) entry which is preliminary data.</text>
</comment>
<gene>
    <name evidence="1" type="ORF">EEDITHA_LOCUS8791</name>
</gene>
<keyword evidence="2" id="KW-1185">Reference proteome</keyword>